<dbReference type="CDD" id="cd00161">
    <property type="entry name" value="beta-trefoil_Ricin-like"/>
    <property type="match status" value="1"/>
</dbReference>
<feature type="signal peptide" evidence="2">
    <location>
        <begin position="1"/>
        <end position="28"/>
    </location>
</feature>
<dbReference type="Pfam" id="PF00652">
    <property type="entry name" value="Ricin_B_lectin"/>
    <property type="match status" value="1"/>
</dbReference>
<feature type="region of interest" description="Disordered" evidence="1">
    <location>
        <begin position="375"/>
        <end position="424"/>
    </location>
</feature>
<dbReference type="Proteomes" id="UP000076532">
    <property type="component" value="Unassembled WGS sequence"/>
</dbReference>
<feature type="compositionally biased region" description="Basic residues" evidence="1">
    <location>
        <begin position="405"/>
        <end position="414"/>
    </location>
</feature>
<gene>
    <name evidence="4" type="ORF">FIBSPDRAFT_1052013</name>
</gene>
<dbReference type="AlphaFoldDB" id="A0A165Y256"/>
<dbReference type="SUPFAM" id="SSF50370">
    <property type="entry name" value="Ricin B-like lectins"/>
    <property type="match status" value="1"/>
</dbReference>
<evidence type="ECO:0000256" key="1">
    <source>
        <dbReference type="SAM" id="MobiDB-lite"/>
    </source>
</evidence>
<organism evidence="4 5">
    <name type="scientific">Athelia psychrophila</name>
    <dbReference type="NCBI Taxonomy" id="1759441"/>
    <lineage>
        <taxon>Eukaryota</taxon>
        <taxon>Fungi</taxon>
        <taxon>Dikarya</taxon>
        <taxon>Basidiomycota</taxon>
        <taxon>Agaricomycotina</taxon>
        <taxon>Agaricomycetes</taxon>
        <taxon>Agaricomycetidae</taxon>
        <taxon>Atheliales</taxon>
        <taxon>Atheliaceae</taxon>
        <taxon>Athelia</taxon>
    </lineage>
</organism>
<evidence type="ECO:0000313" key="4">
    <source>
        <dbReference type="EMBL" id="KZP09129.1"/>
    </source>
</evidence>
<sequence length="424" mass="44782">MSLKRATWSARPNLLLAFSAAFSALAWAQTPPYQGALLISPGANGAKCLRADNVDGSPVTVADCAGSSDQLWTFTNGQVQLYTGGKCLDVIGGANVDGTKLQVWDCGAASAANQQFEYTGYGDNHIAWATTGKCLDLTNGDMTNGNQVQVYGCSGAEDANNQIWDTGYMYNALLTASEVGQAGTNACGNGSSQTSMCQTMWLNDADDFCLWAPPTVGTIGDTEREEVAWCVKGGYGTRVMPDGTLTGVHFVRTPDYVQVTGVGDLTKINVAAGDGGGELDPHGSDSNGNPIGGLVYGNTFGANQQYHEWASFISDGLFCMRACTGPNARENCQHTFDEMGCYWNMPANYDDGYVESCQGDNDLPMGVYGTSTWSQGVSPTPSAHPVASSSSCTTFPSITSAPAKRALKRERLVRRTPGAPSPSR</sequence>
<evidence type="ECO:0000313" key="5">
    <source>
        <dbReference type="Proteomes" id="UP000076532"/>
    </source>
</evidence>
<dbReference type="Gene3D" id="2.80.10.50">
    <property type="match status" value="2"/>
</dbReference>
<feature type="chain" id="PRO_5007869319" evidence="2">
    <location>
        <begin position="29"/>
        <end position="424"/>
    </location>
</feature>
<feature type="domain" description="Ricin B lectin" evidence="3">
    <location>
        <begin position="34"/>
        <end position="167"/>
    </location>
</feature>
<dbReference type="InterPro" id="IPR035992">
    <property type="entry name" value="Ricin_B-like_lectins"/>
</dbReference>
<keyword evidence="2" id="KW-0732">Signal</keyword>
<keyword evidence="5" id="KW-1185">Reference proteome</keyword>
<feature type="compositionally biased region" description="Polar residues" evidence="1">
    <location>
        <begin position="375"/>
        <end position="400"/>
    </location>
</feature>
<proteinExistence type="predicted"/>
<dbReference type="STRING" id="436010.A0A165Y256"/>
<protein>
    <submittedName>
        <fullName evidence="4">Carbohydrate-binding module family 13 protein</fullName>
    </submittedName>
</protein>
<dbReference type="InterPro" id="IPR000772">
    <property type="entry name" value="Ricin_B_lectin"/>
</dbReference>
<accession>A0A165Y256</accession>
<evidence type="ECO:0000256" key="2">
    <source>
        <dbReference type="SAM" id="SignalP"/>
    </source>
</evidence>
<reference evidence="4 5" key="1">
    <citation type="journal article" date="2016" name="Mol. Biol. Evol.">
        <title>Comparative Genomics of Early-Diverging Mushroom-Forming Fungi Provides Insights into the Origins of Lignocellulose Decay Capabilities.</title>
        <authorList>
            <person name="Nagy L.G."/>
            <person name="Riley R."/>
            <person name="Tritt A."/>
            <person name="Adam C."/>
            <person name="Daum C."/>
            <person name="Floudas D."/>
            <person name="Sun H."/>
            <person name="Yadav J.S."/>
            <person name="Pangilinan J."/>
            <person name="Larsson K.H."/>
            <person name="Matsuura K."/>
            <person name="Barry K."/>
            <person name="Labutti K."/>
            <person name="Kuo R."/>
            <person name="Ohm R.A."/>
            <person name="Bhattacharya S.S."/>
            <person name="Shirouzu T."/>
            <person name="Yoshinaga Y."/>
            <person name="Martin F.M."/>
            <person name="Grigoriev I.V."/>
            <person name="Hibbett D.S."/>
        </authorList>
    </citation>
    <scope>NUCLEOTIDE SEQUENCE [LARGE SCALE GENOMIC DNA]</scope>
    <source>
        <strain evidence="4 5">CBS 109695</strain>
    </source>
</reference>
<dbReference type="OrthoDB" id="2564904at2759"/>
<evidence type="ECO:0000259" key="3">
    <source>
        <dbReference type="SMART" id="SM00458"/>
    </source>
</evidence>
<dbReference type="EMBL" id="KV417707">
    <property type="protein sequence ID" value="KZP09129.1"/>
    <property type="molecule type" value="Genomic_DNA"/>
</dbReference>
<dbReference type="SMART" id="SM00458">
    <property type="entry name" value="RICIN"/>
    <property type="match status" value="1"/>
</dbReference>
<dbReference type="PROSITE" id="PS50231">
    <property type="entry name" value="RICIN_B_LECTIN"/>
    <property type="match status" value="1"/>
</dbReference>
<name>A0A165Y256_9AGAM</name>